<feature type="compositionally biased region" description="Polar residues" evidence="12">
    <location>
        <begin position="747"/>
        <end position="760"/>
    </location>
</feature>
<dbReference type="GO" id="GO:0005886">
    <property type="term" value="C:plasma membrane"/>
    <property type="evidence" value="ECO:0007669"/>
    <property type="project" value="UniProtKB-ARBA"/>
</dbReference>
<dbReference type="Gene3D" id="1.10.10.60">
    <property type="entry name" value="Homeodomain-like"/>
    <property type="match status" value="1"/>
</dbReference>
<feature type="transmembrane region" description="Helical" evidence="13">
    <location>
        <begin position="81"/>
        <end position="103"/>
    </location>
</feature>
<dbReference type="Pfam" id="PF00989">
    <property type="entry name" value="PAS"/>
    <property type="match status" value="1"/>
</dbReference>
<sequence length="1016" mass="115135">MTNFVTQGSEQKRPNRLKLNAINSIAFTAVAFLIFAYASGVLSENTLAEFNRIYADFIFLSVIIISIALKFRKPALVVDPIYWLLLGAAFFSWFGVSILRIALWQELSNTVKDMITNLGYFLYFALSIAAIEVKSYRSDRQLRELPSLIIWGSTLSFVLGAFIFLVLTQSKGAAVTANHFHYTFVFYLLMDLYLCARWLYLSWVCRNSHWHAYFLLGLAAFNWGVADFVEGLSYTNYLDGTWNLSPANWSDWLWYTPYILIYVALQMKVTSSDNQNAVPNFTRSHLLNSPIFFTIICLTLEKLINNHSHLFTSLNSTQTLAFNLWIATCLLFAIIQLLLLGKQARKSRAQLLEANNSRKVLQQRMEQQAQSLIDQAASNQTILETTHNAIFTLARDGKILSCNPAACELIGYSQETLINAVFIEVTQAEGELSRFFTYQSYRQKLSSTTGGVEIESLIVNASGEKIPVHVTLSQETKSNQGFLVVSLVNISAQKQAEQEAHHLKDQFTANISHEFRTPLTIINGVLENLLNHENYQDDKEQIETAKRNVLRMIRMVEQLLELSRIANDPITLSPLNISPVINFVCTSFDEIAKNQQLEFNYRLPKEAWVIGNPQALEKILFNLLSNAFKYTERGKVQIDLQLSAENFKLTVTDTGVGIDGPQQAAVFERFHRVESQTVKQRHGVGIGLALVKELCNAMRWNIEVESKLNQGTQFTVTIAQALSSQVDAHHRSIDEFVSLSESTQQSMAAESFEAQTSRQHQPLKKSKNSVLVVEDNPDMLSHINEILSPHHHCLLADNGEEGIRLAIDYLPDIIISDIMMPSVDGYELLKTLKKTNMTSHIPIILLTALSDSDSKIKGLEAEADDYLSKPFDGKELRLRVNNQLKSRLKLQQKLSAQWQQHNHELLPANLIEDKFVQKLEQVFEKNYRNCDFSILDLAHELAMSDRQVQRKIKALIGISPLETLKQFRLRKAKPLLESGDQIGVVAQSCGFTSQSYFGRCFKEVYGMTPKQFQKSG</sequence>
<keyword evidence="8" id="KW-0238">DNA-binding</keyword>
<dbReference type="InterPro" id="IPR004358">
    <property type="entry name" value="Sig_transdc_His_kin-like_C"/>
</dbReference>
<dbReference type="InterPro" id="IPR005467">
    <property type="entry name" value="His_kinase_dom"/>
</dbReference>
<dbReference type="InterPro" id="IPR018060">
    <property type="entry name" value="HTH_AraC"/>
</dbReference>
<evidence type="ECO:0000259" key="17">
    <source>
        <dbReference type="PROSITE" id="PS50112"/>
    </source>
</evidence>
<name>A0A545TS04_9GAMM</name>
<dbReference type="SUPFAM" id="SSF46689">
    <property type="entry name" value="Homeodomain-like"/>
    <property type="match status" value="1"/>
</dbReference>
<keyword evidence="9 13" id="KW-0472">Membrane</keyword>
<dbReference type="InterPro" id="IPR003661">
    <property type="entry name" value="HisK_dim/P_dom"/>
</dbReference>
<dbReference type="SMART" id="SM00091">
    <property type="entry name" value="PAS"/>
    <property type="match status" value="1"/>
</dbReference>
<feature type="domain" description="Histidine kinase" evidence="15">
    <location>
        <begin position="510"/>
        <end position="722"/>
    </location>
</feature>
<dbReference type="InterPro" id="IPR036097">
    <property type="entry name" value="HisK_dim/P_sf"/>
</dbReference>
<dbReference type="PANTHER" id="PTHR43547:SF2">
    <property type="entry name" value="HYBRID SIGNAL TRANSDUCTION HISTIDINE KINASE C"/>
    <property type="match status" value="1"/>
</dbReference>
<dbReference type="Pfam" id="PF02518">
    <property type="entry name" value="HATPase_c"/>
    <property type="match status" value="1"/>
</dbReference>
<dbReference type="InterPro" id="IPR009057">
    <property type="entry name" value="Homeodomain-like_sf"/>
</dbReference>
<feature type="transmembrane region" description="Helical" evidence="13">
    <location>
        <begin position="179"/>
        <end position="200"/>
    </location>
</feature>
<evidence type="ECO:0000313" key="19">
    <source>
        <dbReference type="Proteomes" id="UP000315439"/>
    </source>
</evidence>
<dbReference type="EC" id="2.7.13.3" evidence="2"/>
<dbReference type="Gene3D" id="1.10.287.130">
    <property type="match status" value="1"/>
</dbReference>
<evidence type="ECO:0000256" key="9">
    <source>
        <dbReference type="ARBA" id="ARBA00023136"/>
    </source>
</evidence>
<dbReference type="PROSITE" id="PS50109">
    <property type="entry name" value="HIS_KIN"/>
    <property type="match status" value="1"/>
</dbReference>
<dbReference type="PROSITE" id="PS50110">
    <property type="entry name" value="RESPONSE_REGULATORY"/>
    <property type="match status" value="1"/>
</dbReference>
<dbReference type="InterPro" id="IPR000014">
    <property type="entry name" value="PAS"/>
</dbReference>
<evidence type="ECO:0000256" key="1">
    <source>
        <dbReference type="ARBA" id="ARBA00000085"/>
    </source>
</evidence>
<evidence type="ECO:0000259" key="15">
    <source>
        <dbReference type="PROSITE" id="PS50109"/>
    </source>
</evidence>
<dbReference type="PROSITE" id="PS50112">
    <property type="entry name" value="PAS"/>
    <property type="match status" value="1"/>
</dbReference>
<comment type="caution">
    <text evidence="18">The sequence shown here is derived from an EMBL/GenBank/DDBJ whole genome shotgun (WGS) entry which is preliminary data.</text>
</comment>
<feature type="transmembrane region" description="Helical" evidence="13">
    <location>
        <begin position="145"/>
        <end position="167"/>
    </location>
</feature>
<evidence type="ECO:0000256" key="10">
    <source>
        <dbReference type="ARBA" id="ARBA00023163"/>
    </source>
</evidence>
<organism evidence="18 19">
    <name type="scientific">Aliikangiella coralliicola</name>
    <dbReference type="NCBI Taxonomy" id="2592383"/>
    <lineage>
        <taxon>Bacteria</taxon>
        <taxon>Pseudomonadati</taxon>
        <taxon>Pseudomonadota</taxon>
        <taxon>Gammaproteobacteria</taxon>
        <taxon>Oceanospirillales</taxon>
        <taxon>Pleioneaceae</taxon>
        <taxon>Aliikangiella</taxon>
    </lineage>
</organism>
<evidence type="ECO:0000256" key="12">
    <source>
        <dbReference type="SAM" id="MobiDB-lite"/>
    </source>
</evidence>
<dbReference type="InterPro" id="IPR013767">
    <property type="entry name" value="PAS_fold"/>
</dbReference>
<feature type="transmembrane region" description="Helical" evidence="13">
    <location>
        <begin position="115"/>
        <end position="133"/>
    </location>
</feature>
<proteinExistence type="predicted"/>
<evidence type="ECO:0000256" key="6">
    <source>
        <dbReference type="ARBA" id="ARBA00023012"/>
    </source>
</evidence>
<dbReference type="Gene3D" id="3.30.565.10">
    <property type="entry name" value="Histidine kinase-like ATPase, C-terminal domain"/>
    <property type="match status" value="1"/>
</dbReference>
<keyword evidence="6" id="KW-0902">Two-component regulatory system</keyword>
<dbReference type="SMART" id="SM00387">
    <property type="entry name" value="HATPase_c"/>
    <property type="match status" value="1"/>
</dbReference>
<keyword evidence="10" id="KW-0804">Transcription</keyword>
<evidence type="ECO:0000256" key="11">
    <source>
        <dbReference type="PROSITE-ProRule" id="PRU00169"/>
    </source>
</evidence>
<evidence type="ECO:0000256" key="2">
    <source>
        <dbReference type="ARBA" id="ARBA00012438"/>
    </source>
</evidence>
<dbReference type="GO" id="GO:0043565">
    <property type="term" value="F:sequence-specific DNA binding"/>
    <property type="evidence" value="ECO:0007669"/>
    <property type="project" value="InterPro"/>
</dbReference>
<dbReference type="Gene3D" id="3.40.50.2300">
    <property type="match status" value="1"/>
</dbReference>
<keyword evidence="13" id="KW-1133">Transmembrane helix</keyword>
<dbReference type="Proteomes" id="UP000315439">
    <property type="component" value="Unassembled WGS sequence"/>
</dbReference>
<feature type="transmembrane region" description="Helical" evidence="13">
    <location>
        <begin position="21"/>
        <end position="40"/>
    </location>
</feature>
<dbReference type="AlphaFoldDB" id="A0A545TS04"/>
<evidence type="ECO:0000256" key="8">
    <source>
        <dbReference type="ARBA" id="ARBA00023125"/>
    </source>
</evidence>
<evidence type="ECO:0000256" key="3">
    <source>
        <dbReference type="ARBA" id="ARBA00022553"/>
    </source>
</evidence>
<evidence type="ECO:0000259" key="16">
    <source>
        <dbReference type="PROSITE" id="PS50110"/>
    </source>
</evidence>
<keyword evidence="13" id="KW-0812">Transmembrane</keyword>
<gene>
    <name evidence="18" type="ORF">FLL46_26715</name>
</gene>
<keyword evidence="5" id="KW-0418">Kinase</keyword>
<dbReference type="PRINTS" id="PR00344">
    <property type="entry name" value="BCTRLSENSOR"/>
</dbReference>
<evidence type="ECO:0000313" key="18">
    <source>
        <dbReference type="EMBL" id="TQV80004.1"/>
    </source>
</evidence>
<keyword evidence="3 11" id="KW-0597">Phosphoprotein</keyword>
<evidence type="ECO:0000256" key="4">
    <source>
        <dbReference type="ARBA" id="ARBA00022679"/>
    </source>
</evidence>
<dbReference type="InterPro" id="IPR036890">
    <property type="entry name" value="HATPase_C_sf"/>
</dbReference>
<dbReference type="FunFam" id="3.30.565.10:FF:000006">
    <property type="entry name" value="Sensor histidine kinase WalK"/>
    <property type="match status" value="1"/>
</dbReference>
<feature type="region of interest" description="Disordered" evidence="12">
    <location>
        <begin position="747"/>
        <end position="767"/>
    </location>
</feature>
<dbReference type="CDD" id="cd00130">
    <property type="entry name" value="PAS"/>
    <property type="match status" value="1"/>
</dbReference>
<dbReference type="SMART" id="SM00388">
    <property type="entry name" value="HisKA"/>
    <property type="match status" value="1"/>
</dbReference>
<dbReference type="GO" id="GO:0000155">
    <property type="term" value="F:phosphorelay sensor kinase activity"/>
    <property type="evidence" value="ECO:0007669"/>
    <property type="project" value="InterPro"/>
</dbReference>
<feature type="modified residue" description="4-aspartylphosphate" evidence="11">
    <location>
        <position position="817"/>
    </location>
</feature>
<keyword evidence="19" id="KW-1185">Reference proteome</keyword>
<dbReference type="EMBL" id="VIKS01000019">
    <property type="protein sequence ID" value="TQV80004.1"/>
    <property type="molecule type" value="Genomic_DNA"/>
</dbReference>
<evidence type="ECO:0000256" key="5">
    <source>
        <dbReference type="ARBA" id="ARBA00022777"/>
    </source>
</evidence>
<comment type="catalytic activity">
    <reaction evidence="1">
        <text>ATP + protein L-histidine = ADP + protein N-phospho-L-histidine.</text>
        <dbReference type="EC" id="2.7.13.3"/>
    </reaction>
</comment>
<dbReference type="InterPro" id="IPR003594">
    <property type="entry name" value="HATPase_dom"/>
</dbReference>
<dbReference type="PROSITE" id="PS00041">
    <property type="entry name" value="HTH_ARAC_FAMILY_1"/>
    <property type="match status" value="1"/>
</dbReference>
<dbReference type="SMART" id="SM00342">
    <property type="entry name" value="HTH_ARAC"/>
    <property type="match status" value="1"/>
</dbReference>
<dbReference type="GO" id="GO:0003700">
    <property type="term" value="F:DNA-binding transcription factor activity"/>
    <property type="evidence" value="ECO:0007669"/>
    <property type="project" value="InterPro"/>
</dbReference>
<dbReference type="OrthoDB" id="8573350at2"/>
<dbReference type="InterPro" id="IPR018062">
    <property type="entry name" value="HTH_AraC-typ_CS"/>
</dbReference>
<dbReference type="Pfam" id="PF00512">
    <property type="entry name" value="HisKA"/>
    <property type="match status" value="1"/>
</dbReference>
<feature type="domain" description="Response regulatory" evidence="16">
    <location>
        <begin position="769"/>
        <end position="884"/>
    </location>
</feature>
<dbReference type="SUPFAM" id="SSF47384">
    <property type="entry name" value="Homodimeric domain of signal transducing histidine kinase"/>
    <property type="match status" value="1"/>
</dbReference>
<dbReference type="InterPro" id="IPR001789">
    <property type="entry name" value="Sig_transdc_resp-reg_receiver"/>
</dbReference>
<dbReference type="Pfam" id="PF00072">
    <property type="entry name" value="Response_reg"/>
    <property type="match status" value="1"/>
</dbReference>
<dbReference type="PROSITE" id="PS01124">
    <property type="entry name" value="HTH_ARAC_FAMILY_2"/>
    <property type="match status" value="1"/>
</dbReference>
<feature type="transmembrane region" description="Helical" evidence="13">
    <location>
        <begin position="52"/>
        <end position="69"/>
    </location>
</feature>
<evidence type="ECO:0000256" key="13">
    <source>
        <dbReference type="SAM" id="Phobius"/>
    </source>
</evidence>
<dbReference type="SUPFAM" id="SSF52172">
    <property type="entry name" value="CheY-like"/>
    <property type="match status" value="1"/>
</dbReference>
<feature type="transmembrane region" description="Helical" evidence="13">
    <location>
        <begin position="324"/>
        <end position="341"/>
    </location>
</feature>
<dbReference type="SUPFAM" id="SSF55874">
    <property type="entry name" value="ATPase domain of HSP90 chaperone/DNA topoisomerase II/histidine kinase"/>
    <property type="match status" value="1"/>
</dbReference>
<feature type="transmembrane region" description="Helical" evidence="13">
    <location>
        <begin position="212"/>
        <end position="229"/>
    </location>
</feature>
<keyword evidence="7" id="KW-0805">Transcription regulation</keyword>
<dbReference type="Gene3D" id="3.30.450.20">
    <property type="entry name" value="PAS domain"/>
    <property type="match status" value="1"/>
</dbReference>
<feature type="domain" description="HTH araC/xylS-type" evidence="14">
    <location>
        <begin position="917"/>
        <end position="1015"/>
    </location>
</feature>
<dbReference type="Pfam" id="PF12833">
    <property type="entry name" value="HTH_18"/>
    <property type="match status" value="1"/>
</dbReference>
<dbReference type="SUPFAM" id="SSF55785">
    <property type="entry name" value="PYP-like sensor domain (PAS domain)"/>
    <property type="match status" value="1"/>
</dbReference>
<dbReference type="InterPro" id="IPR035965">
    <property type="entry name" value="PAS-like_dom_sf"/>
</dbReference>
<feature type="domain" description="PAS" evidence="17">
    <location>
        <begin position="375"/>
        <end position="419"/>
    </location>
</feature>
<reference evidence="18 19" key="1">
    <citation type="submission" date="2019-07" db="EMBL/GenBank/DDBJ databases">
        <title>Draft genome for Aliikangiella sp. M105.</title>
        <authorList>
            <person name="Wang G."/>
        </authorList>
    </citation>
    <scope>NUCLEOTIDE SEQUENCE [LARGE SCALE GENOMIC DNA]</scope>
    <source>
        <strain evidence="18 19">M105</strain>
    </source>
</reference>
<dbReference type="CDD" id="cd00082">
    <property type="entry name" value="HisKA"/>
    <property type="match status" value="1"/>
</dbReference>
<keyword evidence="4" id="KW-0808">Transferase</keyword>
<dbReference type="PANTHER" id="PTHR43547">
    <property type="entry name" value="TWO-COMPONENT HISTIDINE KINASE"/>
    <property type="match status" value="1"/>
</dbReference>
<evidence type="ECO:0000259" key="14">
    <source>
        <dbReference type="PROSITE" id="PS01124"/>
    </source>
</evidence>
<accession>A0A545TS04</accession>
<evidence type="ECO:0000256" key="7">
    <source>
        <dbReference type="ARBA" id="ARBA00023015"/>
    </source>
</evidence>
<dbReference type="SMART" id="SM00448">
    <property type="entry name" value="REC"/>
    <property type="match status" value="1"/>
</dbReference>
<feature type="transmembrane region" description="Helical" evidence="13">
    <location>
        <begin position="249"/>
        <end position="265"/>
    </location>
</feature>
<dbReference type="FunFam" id="1.10.287.130:FF:000001">
    <property type="entry name" value="Two-component sensor histidine kinase"/>
    <property type="match status" value="1"/>
</dbReference>
<dbReference type="RefSeq" id="WP_142935485.1">
    <property type="nucleotide sequence ID" value="NZ_ML660175.1"/>
</dbReference>
<dbReference type="NCBIfam" id="TIGR00229">
    <property type="entry name" value="sensory_box"/>
    <property type="match status" value="1"/>
</dbReference>
<dbReference type="InterPro" id="IPR011006">
    <property type="entry name" value="CheY-like_superfamily"/>
</dbReference>
<protein>
    <recommendedName>
        <fullName evidence="2">histidine kinase</fullName>
        <ecNumber evidence="2">2.7.13.3</ecNumber>
    </recommendedName>
</protein>